<accession>A0A177A7M9</accession>
<evidence type="ECO:0000256" key="7">
    <source>
        <dbReference type="SAM" id="Coils"/>
    </source>
</evidence>
<dbReference type="GO" id="GO:0043161">
    <property type="term" value="P:proteasome-mediated ubiquitin-dependent protein catabolic process"/>
    <property type="evidence" value="ECO:0007669"/>
    <property type="project" value="InterPro"/>
</dbReference>
<dbReference type="EC" id="3.4.19.12" evidence="2"/>
<dbReference type="GO" id="GO:0070628">
    <property type="term" value="F:proteasome binding"/>
    <property type="evidence" value="ECO:0007669"/>
    <property type="project" value="TreeGrafter"/>
</dbReference>
<dbReference type="GO" id="GO:0016579">
    <property type="term" value="P:protein deubiquitination"/>
    <property type="evidence" value="ECO:0007669"/>
    <property type="project" value="InterPro"/>
</dbReference>
<keyword evidence="7" id="KW-0175">Coiled coil</keyword>
<feature type="region of interest" description="Disordered" evidence="8">
    <location>
        <begin position="873"/>
        <end position="921"/>
    </location>
</feature>
<feature type="compositionally biased region" description="Polar residues" evidence="8">
    <location>
        <begin position="804"/>
        <end position="831"/>
    </location>
</feature>
<evidence type="ECO:0000259" key="9">
    <source>
        <dbReference type="PROSITE" id="PS50235"/>
    </source>
</evidence>
<gene>
    <name evidence="10" type="primary">UBP2</name>
    <name evidence="10" type="ORF">VC83_04598</name>
</gene>
<dbReference type="InterPro" id="IPR025305">
    <property type="entry name" value="UCH_repeat_domain"/>
</dbReference>
<dbReference type="Gene3D" id="3.90.70.10">
    <property type="entry name" value="Cysteine proteinases"/>
    <property type="match status" value="2"/>
</dbReference>
<dbReference type="PROSITE" id="PS00973">
    <property type="entry name" value="USP_2"/>
    <property type="match status" value="1"/>
</dbReference>
<dbReference type="GeneID" id="36287669"/>
<name>A0A177A7M9_9PEZI</name>
<comment type="catalytic activity">
    <reaction evidence="1">
        <text>Thiol-dependent hydrolysis of ester, thioester, amide, peptide and isopeptide bonds formed by the C-terminal Gly of ubiquitin (a 76-residue protein attached to proteins as an intracellular targeting signal).</text>
        <dbReference type="EC" id="3.4.19.12"/>
    </reaction>
</comment>
<feature type="coiled-coil region" evidence="7">
    <location>
        <begin position="1143"/>
        <end position="1170"/>
    </location>
</feature>
<organism evidence="10">
    <name type="scientific">Pseudogymnoascus destructans</name>
    <dbReference type="NCBI Taxonomy" id="655981"/>
    <lineage>
        <taxon>Eukaryota</taxon>
        <taxon>Fungi</taxon>
        <taxon>Dikarya</taxon>
        <taxon>Ascomycota</taxon>
        <taxon>Pezizomycotina</taxon>
        <taxon>Leotiomycetes</taxon>
        <taxon>Thelebolales</taxon>
        <taxon>Thelebolaceae</taxon>
        <taxon>Pseudogymnoascus</taxon>
    </lineage>
</organism>
<dbReference type="FunFam" id="3.90.70.10:FF:000122">
    <property type="entry name" value="Ubiquitin carboxyl-terminal hydrolase 2"/>
    <property type="match status" value="1"/>
</dbReference>
<keyword evidence="4" id="KW-0833">Ubl conjugation pathway</keyword>
<dbReference type="RefSeq" id="XP_024322751.1">
    <property type="nucleotide sequence ID" value="XM_024468227.1"/>
</dbReference>
<dbReference type="PANTHER" id="PTHR43982:SF6">
    <property type="entry name" value="UBIQUITIN CARBOXYL-TERMINAL HYDROLASE 2-RELATED"/>
    <property type="match status" value="1"/>
</dbReference>
<keyword evidence="5" id="KW-0378">Hydrolase</keyword>
<dbReference type="Proteomes" id="UP000077154">
    <property type="component" value="Unassembled WGS sequence"/>
</dbReference>
<evidence type="ECO:0000256" key="2">
    <source>
        <dbReference type="ARBA" id="ARBA00012759"/>
    </source>
</evidence>
<keyword evidence="3 10" id="KW-0645">Protease</keyword>
<evidence type="ECO:0000256" key="6">
    <source>
        <dbReference type="ARBA" id="ARBA00022807"/>
    </source>
</evidence>
<sequence>MEGTYEGTGPGKTGPRLLEDLLDYDSSRPRANGGNLLIDPAPIYKPNKSYPPRTHPNDCHHFLCRKDWQSSIPPFDKKPTTQTQCFSASYCSYCLHHFDVVVDYTRQPGKNIPCQAGTPHPLHHFQYVGSEFRTQEELGRPENKYDNYKEQHAFACSAFSCPATATIRISPPRLNRAQSALLLSPQKVYARGAKVIEEDPDRYGESRPSFPCEVLAVIRTYLTHALTNAPGESKRIAARNKRFLLAFGYECKDLLEYLGFTYEQERVKNGDVEEEERFWLLPAVSPATEATDAVVPKTNRNFVEDVLCEVSQRLADRPPEELKQGNSQILYNPLPALKDLRISLGILNFPTDSRIVNLEAIEHPHYASLGATSSFSDELIFFAYSRQRDCDPSHKPYYLECLQGIGKGRGSPFLEEEFVKIVSLGENTLTEIDDAYKFFALNPAVDHGDDHIIGVYKSRIEAAPIQKDAAKLSLLLIGKARNSAKIQEVANNRAVTYEEALEYLNVTADTPSDFIEAQAIAVAADVDKSIVAPMLSVIGNTRRDLSLQIAAASMEAGSVTSNLTVKEAYKRLQIQDENASEEAVFAYYQTLIEDAPLGSKESFLEAIRVIAKSRNSYFLFAKISDPNAVVAPQRSTADQPVGLDNIGNTCYLNSLLQYYYTVRPVRDVVMNFEDYRMPLTAENIVKKRVGGRAVGKGEIVKAQNFAVELQTLYQSLKSASTQSVKPTQDLAELTLFSTATEANFRRASISSPSGMPNLDNEERPIFGPHLPPPPPPPKDHPPSVPTQRATVPTQLERDIEMTDGPSQETLDNDDSSSQITLVNPESKNSEAPSADMCNVIDLEQDLPGRLPSAEPPAMGNVSFEAPLETLGAGEQARPRKDEVMANSGSLTPPPESMEMVEQRPPVPPRNKPAPIKTGESEEELRAQKLYFGAQQDVTEVIGNVIFRLQCAIKPTRIDPKFGEQIDVVRETFFGANAVHLKKADSYDVKIEDWANIIVFPGLDGQRDIYEALDVVFDEQIVEIDNANATQFASINNLPPIVQIQIQRTAFDPATQQASKNQNRIVFDETIYLDRYMEDDKILQRRRDAWVWKNRIRLLEARQKALQLTDVEVPVEGALHATKDFLQSLEDDEVSDIAINPDLASTLEERANEISNEMEAISKEMSSLKLKLQEQFTDLRQHRYRLQAVFIHRGTNAYGHYWIYIYDFSHDIWREYNDERVSIVEDRTRIFGQVSTGGATPYYLVYVRDEDKNDIVDAVCRELHEEAPTGGDEMVQVWNNGHVGHDEAIDMTNGAQHIENYEHFETNNSPSSMDLSGIGAWDGMQSGFNGNK</sequence>
<evidence type="ECO:0000313" key="10">
    <source>
        <dbReference type="EMBL" id="OAF57462.1"/>
    </source>
</evidence>
<dbReference type="eggNOG" id="KOG1863">
    <property type="taxonomic scope" value="Eukaryota"/>
</dbReference>
<evidence type="ECO:0000256" key="4">
    <source>
        <dbReference type="ARBA" id="ARBA00022786"/>
    </source>
</evidence>
<dbReference type="InterPro" id="IPR001394">
    <property type="entry name" value="Peptidase_C19_UCH"/>
</dbReference>
<evidence type="ECO:0000256" key="3">
    <source>
        <dbReference type="ARBA" id="ARBA00022670"/>
    </source>
</evidence>
<dbReference type="GO" id="GO:0004843">
    <property type="term" value="F:cysteine-type deubiquitinase activity"/>
    <property type="evidence" value="ECO:0007669"/>
    <property type="project" value="UniProtKB-EC"/>
</dbReference>
<dbReference type="GO" id="GO:0061136">
    <property type="term" value="P:regulation of proteasomal protein catabolic process"/>
    <property type="evidence" value="ECO:0007669"/>
    <property type="project" value="TreeGrafter"/>
</dbReference>
<evidence type="ECO:0000256" key="1">
    <source>
        <dbReference type="ARBA" id="ARBA00000707"/>
    </source>
</evidence>
<evidence type="ECO:0000256" key="8">
    <source>
        <dbReference type="SAM" id="MobiDB-lite"/>
    </source>
</evidence>
<dbReference type="Pfam" id="PF00443">
    <property type="entry name" value="UCH"/>
    <property type="match status" value="2"/>
</dbReference>
<evidence type="ECO:0000256" key="5">
    <source>
        <dbReference type="ARBA" id="ARBA00022801"/>
    </source>
</evidence>
<dbReference type="InterPro" id="IPR044635">
    <property type="entry name" value="UBP14-like"/>
</dbReference>
<dbReference type="InterPro" id="IPR018200">
    <property type="entry name" value="USP_CS"/>
</dbReference>
<reference evidence="10" key="1">
    <citation type="submission" date="2016-03" db="EMBL/GenBank/DDBJ databases">
        <title>Updated assembly of Pseudogymnoascus destructans, the fungus causing white-nose syndrome of bats.</title>
        <authorList>
            <person name="Palmer J.M."/>
            <person name="Drees K.P."/>
            <person name="Foster J.T."/>
            <person name="Lindner D.L."/>
        </authorList>
    </citation>
    <scope>NUCLEOTIDE SEQUENCE [LARGE SCALE GENOMIC DNA]</scope>
    <source>
        <strain evidence="10">20631-21</strain>
    </source>
</reference>
<dbReference type="SUPFAM" id="SSF54001">
    <property type="entry name" value="Cysteine proteinases"/>
    <property type="match status" value="1"/>
</dbReference>
<dbReference type="PANTHER" id="PTHR43982">
    <property type="entry name" value="UBIQUITIN CARBOXYL-TERMINAL HYDROLASE"/>
    <property type="match status" value="1"/>
</dbReference>
<feature type="domain" description="USP" evidence="9">
    <location>
        <begin position="641"/>
        <end position="1248"/>
    </location>
</feature>
<dbReference type="InterPro" id="IPR038765">
    <property type="entry name" value="Papain-like_cys_pep_sf"/>
</dbReference>
<dbReference type="EMBL" id="KV441400">
    <property type="protein sequence ID" value="OAF57462.1"/>
    <property type="molecule type" value="Genomic_DNA"/>
</dbReference>
<proteinExistence type="predicted"/>
<dbReference type="Pfam" id="PF13446">
    <property type="entry name" value="RPT"/>
    <property type="match status" value="4"/>
</dbReference>
<dbReference type="PROSITE" id="PS00972">
    <property type="entry name" value="USP_1"/>
    <property type="match status" value="1"/>
</dbReference>
<keyword evidence="6" id="KW-0788">Thiol protease</keyword>
<protein>
    <recommendedName>
        <fullName evidence="2">ubiquitinyl hydrolase 1</fullName>
        <ecNumber evidence="2">3.4.19.12</ecNumber>
    </recommendedName>
</protein>
<dbReference type="PROSITE" id="PS50235">
    <property type="entry name" value="USP_3"/>
    <property type="match status" value="1"/>
</dbReference>
<dbReference type="InterPro" id="IPR028889">
    <property type="entry name" value="USP"/>
</dbReference>
<feature type="region of interest" description="Disordered" evidence="8">
    <location>
        <begin position="747"/>
        <end position="834"/>
    </location>
</feature>
<dbReference type="VEuPathDB" id="FungiDB:GMDG_04658"/>
<dbReference type="OrthoDB" id="2420415at2759"/>